<reference evidence="1" key="1">
    <citation type="journal article" date="2015" name="Nature">
        <title>Complex archaea that bridge the gap between prokaryotes and eukaryotes.</title>
        <authorList>
            <person name="Spang A."/>
            <person name="Saw J.H."/>
            <person name="Jorgensen S.L."/>
            <person name="Zaremba-Niedzwiedzka K."/>
            <person name="Martijn J."/>
            <person name="Lind A.E."/>
            <person name="van Eijk R."/>
            <person name="Schleper C."/>
            <person name="Guy L."/>
            <person name="Ettema T.J."/>
        </authorList>
    </citation>
    <scope>NUCLEOTIDE SEQUENCE</scope>
</reference>
<sequence>MIKSELLERLITFRRERDWEKFHKPKDLAISLSIEASELLEWFQWKTDDEIERQLKSEKRQALEDELADVTAYLAYLCHDLGVDINEALAAKIDKNAEKYPVDQVKGRADKYTEYS</sequence>
<dbReference type="GO" id="GO:0047429">
    <property type="term" value="F:nucleoside triphosphate diphosphatase activity"/>
    <property type="evidence" value="ECO:0007669"/>
    <property type="project" value="InterPro"/>
</dbReference>
<dbReference type="SUPFAM" id="SSF101386">
    <property type="entry name" value="all-alpha NTP pyrophosphatases"/>
    <property type="match status" value="1"/>
</dbReference>
<dbReference type="CDD" id="cd11537">
    <property type="entry name" value="NTP-PPase_RS21-C6_like"/>
    <property type="match status" value="1"/>
</dbReference>
<protein>
    <recommendedName>
        <fullName evidence="2">Nucleotide pyrophosphohydrolase</fullName>
    </recommendedName>
</protein>
<proteinExistence type="predicted"/>
<dbReference type="GO" id="GO:0009143">
    <property type="term" value="P:nucleoside triphosphate catabolic process"/>
    <property type="evidence" value="ECO:0007669"/>
    <property type="project" value="InterPro"/>
</dbReference>
<accession>A0A0F9PM77</accession>
<dbReference type="AlphaFoldDB" id="A0A0F9PM77"/>
<comment type="caution">
    <text evidence="1">The sequence shown here is derived from an EMBL/GenBank/DDBJ whole genome shotgun (WGS) entry which is preliminary data.</text>
</comment>
<dbReference type="PANTHER" id="PTHR46523:SF1">
    <property type="entry name" value="DCTP PYROPHOSPHATASE 1"/>
    <property type="match status" value="1"/>
</dbReference>
<evidence type="ECO:0000313" key="1">
    <source>
        <dbReference type="EMBL" id="KKN32880.1"/>
    </source>
</evidence>
<dbReference type="EMBL" id="LAZR01002222">
    <property type="protein sequence ID" value="KKN32880.1"/>
    <property type="molecule type" value="Genomic_DNA"/>
</dbReference>
<gene>
    <name evidence="1" type="ORF">LCGC14_0809340</name>
</gene>
<dbReference type="InterPro" id="IPR025984">
    <property type="entry name" value="DCTPP"/>
</dbReference>
<name>A0A0F9PM77_9ZZZZ</name>
<organism evidence="1">
    <name type="scientific">marine sediment metagenome</name>
    <dbReference type="NCBI Taxonomy" id="412755"/>
    <lineage>
        <taxon>unclassified sequences</taxon>
        <taxon>metagenomes</taxon>
        <taxon>ecological metagenomes</taxon>
    </lineage>
</organism>
<evidence type="ECO:0008006" key="2">
    <source>
        <dbReference type="Google" id="ProtNLM"/>
    </source>
</evidence>
<dbReference type="Pfam" id="PF12643">
    <property type="entry name" value="MazG-like"/>
    <property type="match status" value="1"/>
</dbReference>
<dbReference type="InterPro" id="IPR052555">
    <property type="entry name" value="dCTP_Pyrophosphatase"/>
</dbReference>
<dbReference type="PANTHER" id="PTHR46523">
    <property type="entry name" value="DCTP PYROPHOSPHATASE 1"/>
    <property type="match status" value="1"/>
</dbReference>
<dbReference type="Gene3D" id="1.10.287.1080">
    <property type="entry name" value="MazG-like"/>
    <property type="match status" value="1"/>
</dbReference>
<dbReference type="PIRSF" id="PIRSF029826">
    <property type="entry name" value="UCP029826_pph"/>
    <property type="match status" value="1"/>
</dbReference>